<dbReference type="EMBL" id="DRBS01000104">
    <property type="protein sequence ID" value="HDD43753.1"/>
    <property type="molecule type" value="Genomic_DNA"/>
</dbReference>
<organism evidence="2">
    <name type="scientific">Desulfofervidus auxilii</name>
    <dbReference type="NCBI Taxonomy" id="1621989"/>
    <lineage>
        <taxon>Bacteria</taxon>
        <taxon>Pseudomonadati</taxon>
        <taxon>Thermodesulfobacteriota</taxon>
        <taxon>Candidatus Desulfofervidia</taxon>
        <taxon>Candidatus Desulfofervidales</taxon>
        <taxon>Candidatus Desulfofervidaceae</taxon>
        <taxon>Candidatus Desulfofervidus</taxon>
    </lineage>
</organism>
<dbReference type="InterPro" id="IPR012833">
    <property type="entry name" value="NrdD"/>
</dbReference>
<proteinExistence type="predicted"/>
<dbReference type="AlphaFoldDB" id="A0A7C0U251"/>
<protein>
    <recommendedName>
        <fullName evidence="1">DUF7347 domain-containing protein</fullName>
    </recommendedName>
</protein>
<dbReference type="Gene3D" id="1.10.10.10">
    <property type="entry name" value="Winged helix-like DNA-binding domain superfamily/Winged helix DNA-binding domain"/>
    <property type="match status" value="1"/>
</dbReference>
<name>A0A7C0U251_DESA2</name>
<dbReference type="Pfam" id="PF13597">
    <property type="entry name" value="NRDD"/>
    <property type="match status" value="1"/>
</dbReference>
<dbReference type="CDD" id="cd00090">
    <property type="entry name" value="HTH_ARSR"/>
    <property type="match status" value="1"/>
</dbReference>
<evidence type="ECO:0000313" key="2">
    <source>
        <dbReference type="EMBL" id="HDD43753.1"/>
    </source>
</evidence>
<dbReference type="InterPro" id="IPR011991">
    <property type="entry name" value="ArsR-like_HTH"/>
</dbReference>
<dbReference type="InterPro" id="IPR055771">
    <property type="entry name" value="DUF7347"/>
</dbReference>
<sequence length="680" mass="80807">MSRKYKKMRKEIYKSLGYPLRIDIILALFEEKMLTFTELRRKLGIAFERRALLDYHLEKLKKSNIIEYDTIQEKYKLTQIGEKLARKILLLEETIRDYKIYRKSIYDLEKNLCYQYDRETLIRFLTNDLGLIRKDARLLANEIEDFIDNIDQEHINLNIFIALLIAFLIKRGFYKKAEKISIYGYPAYYFPHILKEKKDLEKNLKFQYFLSKTLPENIRRMHLEKTIYFSYPYAWIFSPPSVYYRTPNHLFSEYVIKNLKYKEHSIDYVLQGLIDKINSSTFQLISLDNFNIFLSNFSRNISDIELKKKIACFLYTLDKLLLNNSKHVMLILNDPGKDRETSEIYRITETIISALNETISSSLFQLNPIINIDMNLLLKEKNLWEKIYLVYFYSSIIFKKINKPIFTDLSISDILGKTIYRGNIVINFLKLLNISPDLDTILDAIIDILKVLSSFLEEYQKNTFKYNHNKIKTSYTISLYGLNLLFIENRKYLFKKIIYQLNSILKDISNEYNFNITFSSIIPDVNVYESLCLPSFMKTLNNVYRKSTDVNIATSFSHKEHTSLKDLVNYAEIFQNHIPGGDILNILLKARPSYNEFRTFLNIIYKKAIKYLELTVDFSYCNKCFSLLENKPARCINCFSTPPILRYLGRILSYYQFLDKIPSLALRTYLSEKRFTRLQI</sequence>
<dbReference type="Proteomes" id="UP000886289">
    <property type="component" value="Unassembled WGS sequence"/>
</dbReference>
<dbReference type="Gene3D" id="3.20.70.20">
    <property type="match status" value="1"/>
</dbReference>
<feature type="domain" description="DUF7347" evidence="1">
    <location>
        <begin position="11"/>
        <end position="88"/>
    </location>
</feature>
<dbReference type="SUPFAM" id="SSF46785">
    <property type="entry name" value="Winged helix' DNA-binding domain"/>
    <property type="match status" value="1"/>
</dbReference>
<reference evidence="2" key="1">
    <citation type="journal article" date="2020" name="mSystems">
        <title>Genome- and Community-Level Interaction Insights into Carbon Utilization and Element Cycling Functions of Hydrothermarchaeota in Hydrothermal Sediment.</title>
        <authorList>
            <person name="Zhou Z."/>
            <person name="Liu Y."/>
            <person name="Xu W."/>
            <person name="Pan J."/>
            <person name="Luo Z.H."/>
            <person name="Li M."/>
        </authorList>
    </citation>
    <scope>NUCLEOTIDE SEQUENCE [LARGE SCALE GENOMIC DNA]</scope>
    <source>
        <strain evidence="2">HyVt-233</strain>
    </source>
</reference>
<gene>
    <name evidence="2" type="ORF">ENG63_02685</name>
</gene>
<dbReference type="GO" id="GO:0006260">
    <property type="term" value="P:DNA replication"/>
    <property type="evidence" value="ECO:0007669"/>
    <property type="project" value="InterPro"/>
</dbReference>
<dbReference type="InterPro" id="IPR036390">
    <property type="entry name" value="WH_DNA-bd_sf"/>
</dbReference>
<dbReference type="GO" id="GO:0008998">
    <property type="term" value="F:ribonucleoside-triphosphate reductase (thioredoxin) activity"/>
    <property type="evidence" value="ECO:0007669"/>
    <property type="project" value="InterPro"/>
</dbReference>
<dbReference type="InterPro" id="IPR036388">
    <property type="entry name" value="WH-like_DNA-bd_sf"/>
</dbReference>
<dbReference type="GO" id="GO:0006355">
    <property type="term" value="P:regulation of DNA-templated transcription"/>
    <property type="evidence" value="ECO:0007669"/>
    <property type="project" value="UniProtKB-ARBA"/>
</dbReference>
<comment type="caution">
    <text evidence="2">The sequence shown here is derived from an EMBL/GenBank/DDBJ whole genome shotgun (WGS) entry which is preliminary data.</text>
</comment>
<dbReference type="SUPFAM" id="SSF51998">
    <property type="entry name" value="PFL-like glycyl radical enzymes"/>
    <property type="match status" value="1"/>
</dbReference>
<accession>A0A7C0U251</accession>
<dbReference type="Pfam" id="PF24038">
    <property type="entry name" value="DUF7347"/>
    <property type="match status" value="1"/>
</dbReference>
<evidence type="ECO:0000259" key="1">
    <source>
        <dbReference type="Pfam" id="PF24038"/>
    </source>
</evidence>